<dbReference type="Pfam" id="PF13375">
    <property type="entry name" value="RnfC_N"/>
    <property type="match status" value="1"/>
</dbReference>
<evidence type="ECO:0000256" key="2">
    <source>
        <dbReference type="ARBA" id="ARBA00022485"/>
    </source>
</evidence>
<feature type="binding site" evidence="8">
    <location>
        <position position="382"/>
    </location>
    <ligand>
        <name>[4Fe-4S] cluster</name>
        <dbReference type="ChEBI" id="CHEBI:49883"/>
        <label>1</label>
    </ligand>
</feature>
<dbReference type="InterPro" id="IPR011538">
    <property type="entry name" value="Nuo51_FMN-bd"/>
</dbReference>
<dbReference type="HAMAP" id="MF_00461">
    <property type="entry name" value="RsxC_RnfC"/>
    <property type="match status" value="1"/>
</dbReference>
<dbReference type="InterPro" id="IPR017896">
    <property type="entry name" value="4Fe4S_Fe-S-bd"/>
</dbReference>
<dbReference type="PROSITE" id="PS51379">
    <property type="entry name" value="4FE4S_FER_2"/>
    <property type="match status" value="2"/>
</dbReference>
<feature type="domain" description="4Fe-4S ferredoxin-type" evidence="10">
    <location>
        <begin position="409"/>
        <end position="438"/>
    </location>
</feature>
<dbReference type="Pfam" id="PF12838">
    <property type="entry name" value="Fer4_7"/>
    <property type="match status" value="1"/>
</dbReference>
<keyword evidence="4 8" id="KW-0677">Repeat</keyword>
<keyword evidence="5 8" id="KW-0249">Electron transport</keyword>
<protein>
    <recommendedName>
        <fullName evidence="8">Ion-translocating oxidoreductase complex subunit C</fullName>
        <ecNumber evidence="8">7.-.-.-</ecNumber>
    </recommendedName>
    <alternativeName>
        <fullName evidence="8">Rnf electron transport complex subunit C</fullName>
    </alternativeName>
</protein>
<evidence type="ECO:0000259" key="10">
    <source>
        <dbReference type="PROSITE" id="PS51379"/>
    </source>
</evidence>
<dbReference type="InterPro" id="IPR019554">
    <property type="entry name" value="Soluble_ligand-bd"/>
</dbReference>
<evidence type="ECO:0000256" key="6">
    <source>
        <dbReference type="ARBA" id="ARBA00023004"/>
    </source>
</evidence>
<gene>
    <name evidence="11" type="primary">rsxC</name>
    <name evidence="8" type="synonym">rnfC</name>
    <name evidence="11" type="ORF">KME65_11955</name>
</gene>
<dbReference type="Gene3D" id="3.40.50.11540">
    <property type="entry name" value="NADH-ubiquinone oxidoreductase 51kDa subunit"/>
    <property type="match status" value="1"/>
</dbReference>
<keyword evidence="3 8" id="KW-0479">Metal-binding</keyword>
<keyword evidence="1 8" id="KW-0813">Transport</keyword>
<dbReference type="Pfam" id="PF01512">
    <property type="entry name" value="Complex1_51K"/>
    <property type="match status" value="1"/>
</dbReference>
<name>A0A944M9A1_9GAMM</name>
<feature type="binding site" evidence="8">
    <location>
        <position position="421"/>
    </location>
    <ligand>
        <name>[4Fe-4S] cluster</name>
        <dbReference type="ChEBI" id="CHEBI:49883"/>
        <label>2</label>
    </ligand>
</feature>
<comment type="subcellular location">
    <subcellularLocation>
        <location evidence="8">Cell inner membrane</location>
        <topology evidence="8">Peripheral membrane protein</topology>
    </subcellularLocation>
</comment>
<dbReference type="InterPro" id="IPR010208">
    <property type="entry name" value="Ion_transpt_RnfC/RsxC"/>
</dbReference>
<evidence type="ECO:0000256" key="9">
    <source>
        <dbReference type="SAM" id="MobiDB-lite"/>
    </source>
</evidence>
<feature type="binding site" evidence="8">
    <location>
        <position position="428"/>
    </location>
    <ligand>
        <name>[4Fe-4S] cluster</name>
        <dbReference type="ChEBI" id="CHEBI:49883"/>
        <label>1</label>
    </ligand>
</feature>
<feature type="compositionally biased region" description="Basic and acidic residues" evidence="9">
    <location>
        <begin position="479"/>
        <end position="507"/>
    </location>
</feature>
<keyword evidence="2 8" id="KW-0004">4Fe-4S</keyword>
<evidence type="ECO:0000256" key="8">
    <source>
        <dbReference type="HAMAP-Rule" id="MF_00461"/>
    </source>
</evidence>
<comment type="cofactor">
    <cofactor evidence="8">
        <name>[4Fe-4S] cluster</name>
        <dbReference type="ChEBI" id="CHEBI:49883"/>
    </cofactor>
    <text evidence="8">Binds 2 [4Fe-4S] clusters per subunit.</text>
</comment>
<dbReference type="PANTHER" id="PTHR43034:SF2">
    <property type="entry name" value="ION-TRANSLOCATING OXIDOREDUCTASE COMPLEX SUBUNIT C"/>
    <property type="match status" value="1"/>
</dbReference>
<evidence type="ECO:0000313" key="11">
    <source>
        <dbReference type="EMBL" id="MBT2989669.1"/>
    </source>
</evidence>
<feature type="binding site" evidence="8">
    <location>
        <position position="418"/>
    </location>
    <ligand>
        <name>[4Fe-4S] cluster</name>
        <dbReference type="ChEBI" id="CHEBI:49883"/>
        <label>2</label>
    </ligand>
</feature>
<evidence type="ECO:0000313" key="12">
    <source>
        <dbReference type="Proteomes" id="UP000770889"/>
    </source>
</evidence>
<dbReference type="GO" id="GO:0022900">
    <property type="term" value="P:electron transport chain"/>
    <property type="evidence" value="ECO:0007669"/>
    <property type="project" value="UniProtKB-UniRule"/>
</dbReference>
<keyword evidence="7 8" id="KW-0411">Iron-sulfur</keyword>
<feature type="region of interest" description="Disordered" evidence="9">
    <location>
        <begin position="479"/>
        <end position="565"/>
    </location>
</feature>
<dbReference type="InterPro" id="IPR026902">
    <property type="entry name" value="RnfC_N"/>
</dbReference>
<comment type="function">
    <text evidence="8">Part of a membrane-bound complex that couples electron transfer with translocation of ions across the membrane.</text>
</comment>
<evidence type="ECO:0000256" key="1">
    <source>
        <dbReference type="ARBA" id="ARBA00022448"/>
    </source>
</evidence>
<feature type="binding site" evidence="8">
    <location>
        <position position="389"/>
    </location>
    <ligand>
        <name>[4Fe-4S] cluster</name>
        <dbReference type="ChEBI" id="CHEBI:49883"/>
        <label>2</label>
    </ligand>
</feature>
<keyword evidence="8" id="KW-1278">Translocase</keyword>
<organism evidence="11 12">
    <name type="scientific">Candidatus Thiodiazotropha taylori</name>
    <dbReference type="NCBI Taxonomy" id="2792791"/>
    <lineage>
        <taxon>Bacteria</taxon>
        <taxon>Pseudomonadati</taxon>
        <taxon>Pseudomonadota</taxon>
        <taxon>Gammaproteobacteria</taxon>
        <taxon>Chromatiales</taxon>
        <taxon>Sedimenticolaceae</taxon>
        <taxon>Candidatus Thiodiazotropha</taxon>
    </lineage>
</organism>
<sequence length="565" mass="62314">MYVESKKGKTRELWQFHGGLHLPEKKEMSLQRPLQQARLPRRLVLPLQQHIGVQAQPQVAVGDSVLKGEIIAGSAAPVSAAVHAPTSGIVVEIAEHVVPHPSGLTGLCIVIEPDGDDRWGELPDPISDFHSVDSEILRRRIRDSGIVGLGGATFPSAIKLNPGKPIKTLIINGAECEPYITCDDRLMRDQAERVMNGARILQHMLQSEECLIAIEDNKPEAILEMFQQLREEENIEVVRIPTLYPSGGEKQLIRILTGREVPTSGLPAQVGVICHNVATAAAIADAVLEGRPLISRIVTVTGEGISEPGNLEAPLGMLAGDLIAQAGGYLEAQPQQLILGGPMMGFDLSTDQVPITKGTNCLLCPTAKETPPPQPARACIRCGRCADVCPANLLPQQMYWYSRAKDLEKVQDYNLFDCIECGCCSHVCPSHIPLVQYYRYAKAESWAMEQERRESEHAKQRHDFRVSRLQRLEAERKAKLRKKKEDLKKPAAAKREDPNKGGDDKGAKQAAIEAAMRRAAEKKAKQQQAPKNTDNLTAAQQAQIEAVDERRKVARKKMQKEEQPR</sequence>
<dbReference type="Gene3D" id="3.30.70.20">
    <property type="match status" value="1"/>
</dbReference>
<dbReference type="InterPro" id="IPR037225">
    <property type="entry name" value="Nuo51_FMN-bd_sf"/>
</dbReference>
<dbReference type="GO" id="GO:0005886">
    <property type="term" value="C:plasma membrane"/>
    <property type="evidence" value="ECO:0007669"/>
    <property type="project" value="UniProtKB-SubCell"/>
</dbReference>
<dbReference type="NCBIfam" id="TIGR01945">
    <property type="entry name" value="rnfC"/>
    <property type="match status" value="1"/>
</dbReference>
<dbReference type="GO" id="GO:0046872">
    <property type="term" value="F:metal ion binding"/>
    <property type="evidence" value="ECO:0007669"/>
    <property type="project" value="UniProtKB-KW"/>
</dbReference>
<comment type="similarity">
    <text evidence="8">Belongs to the 4Fe4S bacterial-type ferredoxin family. RnfC subfamily.</text>
</comment>
<comment type="subunit">
    <text evidence="8">The complex is composed of six subunits: RnfA, RnfB, RnfC, RnfD, RnfE and RnfG.</text>
</comment>
<reference evidence="11 12" key="1">
    <citation type="submission" date="2021-05" db="EMBL/GenBank/DDBJ databases">
        <title>Genetic and Functional Diversity in Clade A Lucinid endosymbionts from the Bahamas.</title>
        <authorList>
            <person name="Giani N.M."/>
            <person name="Engel A.S."/>
            <person name="Campbell B.J."/>
        </authorList>
    </citation>
    <scope>NUCLEOTIDE SEQUENCE [LARGE SCALE GENOMIC DNA]</scope>
    <source>
        <strain evidence="11">LUC16012Gg_MoonRockCtena</strain>
    </source>
</reference>
<dbReference type="EMBL" id="JAHHGM010000010">
    <property type="protein sequence ID" value="MBT2989669.1"/>
    <property type="molecule type" value="Genomic_DNA"/>
</dbReference>
<dbReference type="SUPFAM" id="SSF142019">
    <property type="entry name" value="Nqo1 FMN-binding domain-like"/>
    <property type="match status" value="1"/>
</dbReference>
<dbReference type="AlphaFoldDB" id="A0A944M9A1"/>
<feature type="domain" description="4Fe-4S ferredoxin-type" evidence="10">
    <location>
        <begin position="369"/>
        <end position="399"/>
    </location>
</feature>
<dbReference type="InterPro" id="IPR017900">
    <property type="entry name" value="4Fe4S_Fe_S_CS"/>
</dbReference>
<evidence type="ECO:0000256" key="3">
    <source>
        <dbReference type="ARBA" id="ARBA00022723"/>
    </source>
</evidence>
<feature type="binding site" evidence="8">
    <location>
        <position position="379"/>
    </location>
    <ligand>
        <name>[4Fe-4S] cluster</name>
        <dbReference type="ChEBI" id="CHEBI:49883"/>
        <label>1</label>
    </ligand>
</feature>
<comment type="caution">
    <text evidence="11">The sequence shown here is derived from an EMBL/GenBank/DDBJ whole genome shotgun (WGS) entry which is preliminary data.</text>
</comment>
<dbReference type="GO" id="GO:0051539">
    <property type="term" value="F:4 iron, 4 sulfur cluster binding"/>
    <property type="evidence" value="ECO:0007669"/>
    <property type="project" value="UniProtKB-KW"/>
</dbReference>
<accession>A0A944M9A1</accession>
<dbReference type="NCBIfam" id="NF003454">
    <property type="entry name" value="PRK05035.1"/>
    <property type="match status" value="1"/>
</dbReference>
<evidence type="ECO:0000256" key="5">
    <source>
        <dbReference type="ARBA" id="ARBA00022982"/>
    </source>
</evidence>
<keyword evidence="8" id="KW-1003">Cell membrane</keyword>
<feature type="compositionally biased region" description="Basic and acidic residues" evidence="9">
    <location>
        <begin position="515"/>
        <end position="524"/>
    </location>
</feature>
<dbReference type="GO" id="GO:0009055">
    <property type="term" value="F:electron transfer activity"/>
    <property type="evidence" value="ECO:0007669"/>
    <property type="project" value="InterPro"/>
</dbReference>
<dbReference type="Pfam" id="PF10531">
    <property type="entry name" value="SLBB"/>
    <property type="match status" value="1"/>
</dbReference>
<keyword evidence="8" id="KW-0472">Membrane</keyword>
<feature type="compositionally biased region" description="Polar residues" evidence="9">
    <location>
        <begin position="530"/>
        <end position="543"/>
    </location>
</feature>
<dbReference type="PROSITE" id="PS00198">
    <property type="entry name" value="4FE4S_FER_1"/>
    <property type="match status" value="1"/>
</dbReference>
<feature type="binding site" evidence="8">
    <location>
        <position position="385"/>
    </location>
    <ligand>
        <name>[4Fe-4S] cluster</name>
        <dbReference type="ChEBI" id="CHEBI:49883"/>
        <label>1</label>
    </ligand>
</feature>
<keyword evidence="8" id="KW-0997">Cell inner membrane</keyword>
<evidence type="ECO:0000256" key="4">
    <source>
        <dbReference type="ARBA" id="ARBA00022737"/>
    </source>
</evidence>
<dbReference type="SUPFAM" id="SSF46548">
    <property type="entry name" value="alpha-helical ferredoxin"/>
    <property type="match status" value="1"/>
</dbReference>
<dbReference type="PANTHER" id="PTHR43034">
    <property type="entry name" value="ION-TRANSLOCATING OXIDOREDUCTASE COMPLEX SUBUNIT C"/>
    <property type="match status" value="1"/>
</dbReference>
<proteinExistence type="inferred from homology"/>
<keyword evidence="6 8" id="KW-0408">Iron</keyword>
<feature type="binding site" evidence="8">
    <location>
        <position position="424"/>
    </location>
    <ligand>
        <name>[4Fe-4S] cluster</name>
        <dbReference type="ChEBI" id="CHEBI:49883"/>
        <label>2</label>
    </ligand>
</feature>
<dbReference type="Proteomes" id="UP000770889">
    <property type="component" value="Unassembled WGS sequence"/>
</dbReference>
<dbReference type="EC" id="7.-.-.-" evidence="8"/>
<evidence type="ECO:0000256" key="7">
    <source>
        <dbReference type="ARBA" id="ARBA00023014"/>
    </source>
</evidence>